<keyword evidence="3" id="KW-1185">Reference proteome</keyword>
<protein>
    <submittedName>
        <fullName evidence="2">Bgt-55008</fullName>
    </submittedName>
</protein>
<evidence type="ECO:0000313" key="3">
    <source>
        <dbReference type="Proteomes" id="UP000324639"/>
    </source>
</evidence>
<sequence length="39" mass="4112">MEGAVVRLLVVISGIVWVACAPTPLGKEISHITFCADKS</sequence>
<dbReference type="PROSITE" id="PS51257">
    <property type="entry name" value="PROKAR_LIPOPROTEIN"/>
    <property type="match status" value="1"/>
</dbReference>
<evidence type="ECO:0000313" key="2">
    <source>
        <dbReference type="EMBL" id="VCU40541.1"/>
    </source>
</evidence>
<keyword evidence="1" id="KW-0732">Signal</keyword>
<dbReference type="EMBL" id="LR026986">
    <property type="protein sequence ID" value="VCU40541.1"/>
    <property type="molecule type" value="Genomic_DNA"/>
</dbReference>
<reference evidence="2 3" key="1">
    <citation type="submission" date="2018-08" db="EMBL/GenBank/DDBJ databases">
        <authorList>
            <person name="Muller C M."/>
        </authorList>
    </citation>
    <scope>NUCLEOTIDE SEQUENCE [LARGE SCALE GENOMIC DNA]</scope>
</reference>
<dbReference type="Proteomes" id="UP000324639">
    <property type="component" value="Chromosome Bgt_-03"/>
</dbReference>
<evidence type="ECO:0000256" key="1">
    <source>
        <dbReference type="SAM" id="SignalP"/>
    </source>
</evidence>
<gene>
    <name evidence="2" type="ORF">BGT96224V316_LOCUS2018</name>
</gene>
<feature type="signal peptide" evidence="1">
    <location>
        <begin position="1"/>
        <end position="20"/>
    </location>
</feature>
<organism evidence="2 3">
    <name type="scientific">Blumeria graminis f. sp. tritici</name>
    <dbReference type="NCBI Taxonomy" id="62690"/>
    <lineage>
        <taxon>Eukaryota</taxon>
        <taxon>Fungi</taxon>
        <taxon>Dikarya</taxon>
        <taxon>Ascomycota</taxon>
        <taxon>Pezizomycotina</taxon>
        <taxon>Leotiomycetes</taxon>
        <taxon>Erysiphales</taxon>
        <taxon>Erysiphaceae</taxon>
        <taxon>Blumeria</taxon>
    </lineage>
</organism>
<accession>A0A9X9PRY1</accession>
<dbReference type="AlphaFoldDB" id="A0A9X9PRY1"/>
<proteinExistence type="predicted"/>
<feature type="chain" id="PRO_5040899725" evidence="1">
    <location>
        <begin position="21"/>
        <end position="39"/>
    </location>
</feature>
<name>A0A9X9PRY1_BLUGR</name>